<proteinExistence type="predicted"/>
<reference evidence="6 7" key="1">
    <citation type="submission" date="2016-10" db="EMBL/GenBank/DDBJ databases">
        <authorList>
            <person name="de Groot N.N."/>
        </authorList>
    </citation>
    <scope>NUCLEOTIDE SEQUENCE [LARGE SCALE GENOMIC DNA]</scope>
    <source>
        <strain evidence="6 7">CGMCC 1.10959</strain>
    </source>
</reference>
<keyword evidence="1" id="KW-0805">Transcription regulation</keyword>
<dbReference type="eggNOG" id="COG2186">
    <property type="taxonomic scope" value="Bacteria"/>
</dbReference>
<evidence type="ECO:0000259" key="5">
    <source>
        <dbReference type="PROSITE" id="PS50949"/>
    </source>
</evidence>
<dbReference type="SUPFAM" id="SSF46785">
    <property type="entry name" value="Winged helix' DNA-binding domain"/>
    <property type="match status" value="1"/>
</dbReference>
<evidence type="ECO:0000256" key="4">
    <source>
        <dbReference type="SAM" id="MobiDB-lite"/>
    </source>
</evidence>
<dbReference type="Gene3D" id="1.10.10.10">
    <property type="entry name" value="Winged helix-like DNA-binding domain superfamily/Winged helix DNA-binding domain"/>
    <property type="match status" value="1"/>
</dbReference>
<dbReference type="SMART" id="SM00345">
    <property type="entry name" value="HTH_GNTR"/>
    <property type="match status" value="1"/>
</dbReference>
<dbReference type="PRINTS" id="PR00035">
    <property type="entry name" value="HTHGNTR"/>
</dbReference>
<dbReference type="InterPro" id="IPR008920">
    <property type="entry name" value="TF_FadR/GntR_C"/>
</dbReference>
<feature type="region of interest" description="Disordered" evidence="4">
    <location>
        <begin position="238"/>
        <end position="259"/>
    </location>
</feature>
<dbReference type="GO" id="GO:0003700">
    <property type="term" value="F:DNA-binding transcription factor activity"/>
    <property type="evidence" value="ECO:0007669"/>
    <property type="project" value="InterPro"/>
</dbReference>
<evidence type="ECO:0000256" key="1">
    <source>
        <dbReference type="ARBA" id="ARBA00023015"/>
    </source>
</evidence>
<feature type="domain" description="HTH gntR-type" evidence="5">
    <location>
        <begin position="10"/>
        <end position="78"/>
    </location>
</feature>
<evidence type="ECO:0000256" key="2">
    <source>
        <dbReference type="ARBA" id="ARBA00023125"/>
    </source>
</evidence>
<dbReference type="CDD" id="cd07377">
    <property type="entry name" value="WHTH_GntR"/>
    <property type="match status" value="1"/>
</dbReference>
<sequence length="259" mass="29235">MTNPNDSCWKSGSARVAESIGSAIVNGTYPVGEKLPLEADLARQHGASRNTLREAMRLLAAKNLIEIAPRRGTVVRPRGAWNILDRDVLAWSASQFRNDPSFMEELVRIRFAIEPAAAQEAARNATDAEIAVIRSTFEDMARLVDQQDEPDCLEADLAFHVAVAEATHNRFLKSVAYSIVHAMRLNFQRLFEVPHNFAGNLENHRLVMDAIAMRDPKEAFDASLRLLERSHDDTRRLFESPPKREETNLFNMENEEIDP</sequence>
<dbReference type="InterPro" id="IPR036388">
    <property type="entry name" value="WH-like_DNA-bd_sf"/>
</dbReference>
<dbReference type="SUPFAM" id="SSF48008">
    <property type="entry name" value="GntR ligand-binding domain-like"/>
    <property type="match status" value="1"/>
</dbReference>
<dbReference type="AlphaFoldDB" id="A0A1I7BFY8"/>
<feature type="compositionally biased region" description="Basic and acidic residues" evidence="4">
    <location>
        <begin position="238"/>
        <end position="247"/>
    </location>
</feature>
<dbReference type="GO" id="GO:0003677">
    <property type="term" value="F:DNA binding"/>
    <property type="evidence" value="ECO:0007669"/>
    <property type="project" value="UniProtKB-KW"/>
</dbReference>
<keyword evidence="2" id="KW-0238">DNA-binding</keyword>
<name>A0A1I7BFY8_9RHOB</name>
<dbReference type="Pfam" id="PF07729">
    <property type="entry name" value="FCD"/>
    <property type="match status" value="1"/>
</dbReference>
<dbReference type="PROSITE" id="PS50949">
    <property type="entry name" value="HTH_GNTR"/>
    <property type="match status" value="1"/>
</dbReference>
<dbReference type="PANTHER" id="PTHR43537">
    <property type="entry name" value="TRANSCRIPTIONAL REGULATOR, GNTR FAMILY"/>
    <property type="match status" value="1"/>
</dbReference>
<dbReference type="InterPro" id="IPR036390">
    <property type="entry name" value="WH_DNA-bd_sf"/>
</dbReference>
<dbReference type="InterPro" id="IPR011711">
    <property type="entry name" value="GntR_C"/>
</dbReference>
<dbReference type="OrthoDB" id="9028214at2"/>
<accession>A0A1I7BFY8</accession>
<evidence type="ECO:0000256" key="3">
    <source>
        <dbReference type="ARBA" id="ARBA00023163"/>
    </source>
</evidence>
<keyword evidence="7" id="KW-1185">Reference proteome</keyword>
<dbReference type="RefSeq" id="WP_139236369.1">
    <property type="nucleotide sequence ID" value="NZ_FPAW01000010.1"/>
</dbReference>
<dbReference type="EMBL" id="FPAW01000010">
    <property type="protein sequence ID" value="SFT86116.1"/>
    <property type="molecule type" value="Genomic_DNA"/>
</dbReference>
<dbReference type="Proteomes" id="UP000182466">
    <property type="component" value="Unassembled WGS sequence"/>
</dbReference>
<dbReference type="Gene3D" id="1.20.120.530">
    <property type="entry name" value="GntR ligand-binding domain-like"/>
    <property type="match status" value="1"/>
</dbReference>
<organism evidence="6 7">
    <name type="scientific">Sedimentitalea nanhaiensis</name>
    <dbReference type="NCBI Taxonomy" id="999627"/>
    <lineage>
        <taxon>Bacteria</taxon>
        <taxon>Pseudomonadati</taxon>
        <taxon>Pseudomonadota</taxon>
        <taxon>Alphaproteobacteria</taxon>
        <taxon>Rhodobacterales</taxon>
        <taxon>Paracoccaceae</taxon>
        <taxon>Sedimentitalea</taxon>
    </lineage>
</organism>
<gene>
    <name evidence="6" type="ORF">SAMN05216236_11022</name>
</gene>
<dbReference type="SMART" id="SM00895">
    <property type="entry name" value="FCD"/>
    <property type="match status" value="1"/>
</dbReference>
<dbReference type="PANTHER" id="PTHR43537:SF44">
    <property type="entry name" value="GNTR FAMILY REGULATORY PROTEIN"/>
    <property type="match status" value="1"/>
</dbReference>
<evidence type="ECO:0000313" key="6">
    <source>
        <dbReference type="EMBL" id="SFT86116.1"/>
    </source>
</evidence>
<dbReference type="InterPro" id="IPR000524">
    <property type="entry name" value="Tscrpt_reg_HTH_GntR"/>
</dbReference>
<protein>
    <submittedName>
        <fullName evidence="6">Transcriptional regulator, GntR family</fullName>
    </submittedName>
</protein>
<dbReference type="Pfam" id="PF00392">
    <property type="entry name" value="GntR"/>
    <property type="match status" value="1"/>
</dbReference>
<dbReference type="STRING" id="999627.SAMN05216236_11022"/>
<keyword evidence="3" id="KW-0804">Transcription</keyword>
<evidence type="ECO:0000313" key="7">
    <source>
        <dbReference type="Proteomes" id="UP000182466"/>
    </source>
</evidence>